<dbReference type="Pfam" id="PF13847">
    <property type="entry name" value="Methyltransf_31"/>
    <property type="match status" value="1"/>
</dbReference>
<proteinExistence type="predicted"/>
<dbReference type="PANTHER" id="PTHR43861:SF1">
    <property type="entry name" value="TRANS-ACONITATE 2-METHYLTRANSFERASE"/>
    <property type="match status" value="1"/>
</dbReference>
<evidence type="ECO:0000259" key="1">
    <source>
        <dbReference type="Pfam" id="PF13847"/>
    </source>
</evidence>
<name>A0ABT6FG21_9BACT</name>
<feature type="domain" description="Methyltransferase" evidence="1">
    <location>
        <begin position="45"/>
        <end position="157"/>
    </location>
</feature>
<dbReference type="EMBL" id="JARRAG010000002">
    <property type="protein sequence ID" value="MDG3006513.1"/>
    <property type="molecule type" value="Genomic_DNA"/>
</dbReference>
<dbReference type="Proteomes" id="UP001216907">
    <property type="component" value="Unassembled WGS sequence"/>
</dbReference>
<accession>A0ABT6FG21</accession>
<dbReference type="Gene3D" id="3.40.50.150">
    <property type="entry name" value="Vaccinia Virus protein VP39"/>
    <property type="match status" value="1"/>
</dbReference>
<dbReference type="GO" id="GO:0032259">
    <property type="term" value="P:methylation"/>
    <property type="evidence" value="ECO:0007669"/>
    <property type="project" value="UniProtKB-KW"/>
</dbReference>
<organism evidence="2 3">
    <name type="scientific">Paludisphaera mucosa</name>
    <dbReference type="NCBI Taxonomy" id="3030827"/>
    <lineage>
        <taxon>Bacteria</taxon>
        <taxon>Pseudomonadati</taxon>
        <taxon>Planctomycetota</taxon>
        <taxon>Planctomycetia</taxon>
        <taxon>Isosphaerales</taxon>
        <taxon>Isosphaeraceae</taxon>
        <taxon>Paludisphaera</taxon>
    </lineage>
</organism>
<reference evidence="2 3" key="1">
    <citation type="submission" date="2023-03" db="EMBL/GenBank/DDBJ databases">
        <title>Paludisphaera mucosa sp. nov. a novel planctomycete from northern fen.</title>
        <authorList>
            <person name="Ivanova A."/>
        </authorList>
    </citation>
    <scope>NUCLEOTIDE SEQUENCE [LARGE SCALE GENOMIC DNA]</scope>
    <source>
        <strain evidence="2 3">Pla2</strain>
    </source>
</reference>
<dbReference type="CDD" id="cd02440">
    <property type="entry name" value="AdoMet_MTases"/>
    <property type="match status" value="1"/>
</dbReference>
<keyword evidence="2" id="KW-0808">Transferase</keyword>
<comment type="caution">
    <text evidence="2">The sequence shown here is derived from an EMBL/GenBank/DDBJ whole genome shotgun (WGS) entry which is preliminary data.</text>
</comment>
<gene>
    <name evidence="2" type="ORF">PZE19_22305</name>
</gene>
<keyword evidence="2" id="KW-0489">Methyltransferase</keyword>
<dbReference type="RefSeq" id="WP_277862809.1">
    <property type="nucleotide sequence ID" value="NZ_JARRAG010000002.1"/>
</dbReference>
<evidence type="ECO:0000313" key="2">
    <source>
        <dbReference type="EMBL" id="MDG3006513.1"/>
    </source>
</evidence>
<protein>
    <submittedName>
        <fullName evidence="2">Class I SAM-dependent methyltransferase</fullName>
        <ecNumber evidence="2">2.1.-.-</ecNumber>
    </submittedName>
</protein>
<dbReference type="SUPFAM" id="SSF53335">
    <property type="entry name" value="S-adenosyl-L-methionine-dependent methyltransferases"/>
    <property type="match status" value="1"/>
</dbReference>
<dbReference type="PANTHER" id="PTHR43861">
    <property type="entry name" value="TRANS-ACONITATE 2-METHYLTRANSFERASE-RELATED"/>
    <property type="match status" value="1"/>
</dbReference>
<dbReference type="InterPro" id="IPR025714">
    <property type="entry name" value="Methyltranfer_dom"/>
</dbReference>
<dbReference type="EC" id="2.1.-.-" evidence="2"/>
<dbReference type="InterPro" id="IPR029063">
    <property type="entry name" value="SAM-dependent_MTases_sf"/>
</dbReference>
<sequence>MIPRVLEPESMDGPEEVAQYDAMDHRAVNDRFVADFLAAHGPCRGGEVLDVGTGTARIPIALALADPAARVVGFDLAPAMIERAERNVAEAGLSDRIRFVLGDAKAPTALGEARYEGVVSNTIIHHIPDPLPAFAAMVDRLAPGGTLLIRDLARPDDQAQLAGLVEQYAGDESPEARELFRASLHAALTVPEIARLAAQVGLPADCVAMTSDRHWTLAWRRPG</sequence>
<evidence type="ECO:0000313" key="3">
    <source>
        <dbReference type="Proteomes" id="UP001216907"/>
    </source>
</evidence>
<keyword evidence="3" id="KW-1185">Reference proteome</keyword>
<dbReference type="GO" id="GO:0008168">
    <property type="term" value="F:methyltransferase activity"/>
    <property type="evidence" value="ECO:0007669"/>
    <property type="project" value="UniProtKB-KW"/>
</dbReference>